<proteinExistence type="predicted"/>
<accession>A0AAJ6QPP4</accession>
<dbReference type="GeneID" id="100906777"/>
<dbReference type="Proteomes" id="UP000694867">
    <property type="component" value="Unplaced"/>
</dbReference>
<reference evidence="2" key="1">
    <citation type="submission" date="2025-08" db="UniProtKB">
        <authorList>
            <consortium name="RefSeq"/>
        </authorList>
    </citation>
    <scope>IDENTIFICATION</scope>
</reference>
<sequence length="147" mass="15773">PKGGFLGVSGNQPSNPCAVTCQNQQAAWMVAKPHGAPCRIPSDPEGERYCFNQICVAYNASLNDYCRGALNLNQNSPSYMALMPYGCTVACLDRSTPTIVQVQFANGMACQVHTPNRRITHGYCLNGACSTLSYKAQGGFFDGIVDP</sequence>
<evidence type="ECO:0000313" key="2">
    <source>
        <dbReference type="RefSeq" id="XP_003739985.2"/>
    </source>
</evidence>
<dbReference type="RefSeq" id="XP_003739985.2">
    <property type="nucleotide sequence ID" value="XM_003739937.2"/>
</dbReference>
<protein>
    <submittedName>
        <fullName evidence="2">Uncharacterized protein LOC100906777</fullName>
    </submittedName>
</protein>
<dbReference type="KEGG" id="goe:100906777"/>
<feature type="non-terminal residue" evidence="2">
    <location>
        <position position="147"/>
    </location>
</feature>
<gene>
    <name evidence="2" type="primary">LOC100906777</name>
</gene>
<dbReference type="AlphaFoldDB" id="A0AAJ6QPP4"/>
<evidence type="ECO:0000313" key="1">
    <source>
        <dbReference type="Proteomes" id="UP000694867"/>
    </source>
</evidence>
<keyword evidence="1" id="KW-1185">Reference proteome</keyword>
<organism evidence="1 2">
    <name type="scientific">Galendromus occidentalis</name>
    <name type="common">western predatory mite</name>
    <dbReference type="NCBI Taxonomy" id="34638"/>
    <lineage>
        <taxon>Eukaryota</taxon>
        <taxon>Metazoa</taxon>
        <taxon>Ecdysozoa</taxon>
        <taxon>Arthropoda</taxon>
        <taxon>Chelicerata</taxon>
        <taxon>Arachnida</taxon>
        <taxon>Acari</taxon>
        <taxon>Parasitiformes</taxon>
        <taxon>Mesostigmata</taxon>
        <taxon>Gamasina</taxon>
        <taxon>Phytoseioidea</taxon>
        <taxon>Phytoseiidae</taxon>
        <taxon>Typhlodrominae</taxon>
        <taxon>Galendromus</taxon>
    </lineage>
</organism>
<name>A0AAJ6QPP4_9ACAR</name>
<feature type="non-terminal residue" evidence="2">
    <location>
        <position position="1"/>
    </location>
</feature>